<evidence type="ECO:0000256" key="7">
    <source>
        <dbReference type="SAM" id="MobiDB-lite"/>
    </source>
</evidence>
<evidence type="ECO:0000256" key="5">
    <source>
        <dbReference type="ARBA" id="ARBA00023242"/>
    </source>
</evidence>
<dbReference type="InterPro" id="IPR001766">
    <property type="entry name" value="Fork_head_dom"/>
</dbReference>
<comment type="caution">
    <text evidence="9">The sequence shown here is derived from an EMBL/GenBank/DDBJ whole genome shotgun (WGS) entry which is preliminary data.</text>
</comment>
<dbReference type="FunFam" id="1.10.10.10:FF:000016">
    <property type="entry name" value="Forkhead box protein I1"/>
    <property type="match status" value="1"/>
</dbReference>
<feature type="non-terminal residue" evidence="9">
    <location>
        <position position="1"/>
    </location>
</feature>
<organism evidence="9 10">
    <name type="scientific">Silurus asotus</name>
    <name type="common">Amur catfish</name>
    <name type="synonym">Parasilurus asotus</name>
    <dbReference type="NCBI Taxonomy" id="30991"/>
    <lineage>
        <taxon>Eukaryota</taxon>
        <taxon>Metazoa</taxon>
        <taxon>Chordata</taxon>
        <taxon>Craniata</taxon>
        <taxon>Vertebrata</taxon>
        <taxon>Euteleostomi</taxon>
        <taxon>Actinopterygii</taxon>
        <taxon>Neopterygii</taxon>
        <taxon>Teleostei</taxon>
        <taxon>Ostariophysi</taxon>
        <taxon>Siluriformes</taxon>
        <taxon>Siluridae</taxon>
        <taxon>Silurus</taxon>
    </lineage>
</organism>
<dbReference type="InterPro" id="IPR018122">
    <property type="entry name" value="TF_fork_head_CS_1"/>
</dbReference>
<dbReference type="InterPro" id="IPR050211">
    <property type="entry name" value="FOX_domain-containing"/>
</dbReference>
<evidence type="ECO:0000256" key="6">
    <source>
        <dbReference type="PROSITE-ProRule" id="PRU00089"/>
    </source>
</evidence>
<dbReference type="GO" id="GO:0030154">
    <property type="term" value="P:cell differentiation"/>
    <property type="evidence" value="ECO:0007669"/>
    <property type="project" value="UniProtKB-ARBA"/>
</dbReference>
<dbReference type="GO" id="GO:0000978">
    <property type="term" value="F:RNA polymerase II cis-regulatory region sequence-specific DNA binding"/>
    <property type="evidence" value="ECO:0007669"/>
    <property type="project" value="TreeGrafter"/>
</dbReference>
<comment type="subcellular location">
    <subcellularLocation>
        <location evidence="1 6">Nucleus</location>
    </subcellularLocation>
</comment>
<gene>
    <name evidence="9" type="ORF">C0J50_1727</name>
</gene>
<feature type="compositionally biased region" description="Polar residues" evidence="7">
    <location>
        <begin position="21"/>
        <end position="33"/>
    </location>
</feature>
<evidence type="ECO:0000313" key="10">
    <source>
        <dbReference type="Proteomes" id="UP001205998"/>
    </source>
</evidence>
<feature type="DNA-binding region" description="Fork-head" evidence="6">
    <location>
        <begin position="192"/>
        <end position="286"/>
    </location>
</feature>
<dbReference type="Pfam" id="PF00250">
    <property type="entry name" value="Forkhead"/>
    <property type="match status" value="1"/>
</dbReference>
<keyword evidence="3 6" id="KW-0238">DNA-binding</keyword>
<dbReference type="PANTHER" id="PTHR11829">
    <property type="entry name" value="FORKHEAD BOX PROTEIN"/>
    <property type="match status" value="1"/>
</dbReference>
<feature type="region of interest" description="Disordered" evidence="7">
    <location>
        <begin position="16"/>
        <end position="36"/>
    </location>
</feature>
<dbReference type="InterPro" id="IPR030456">
    <property type="entry name" value="TF_fork_head_CS_2"/>
</dbReference>
<proteinExistence type="predicted"/>
<dbReference type="GO" id="GO:0009888">
    <property type="term" value="P:tissue development"/>
    <property type="evidence" value="ECO:0007669"/>
    <property type="project" value="UniProtKB-ARBA"/>
</dbReference>
<dbReference type="PANTHER" id="PTHR11829:SF384">
    <property type="entry name" value="FORK-HEAD DOMAIN-CONTAINING PROTEIN"/>
    <property type="match status" value="1"/>
</dbReference>
<protein>
    <submittedName>
        <fullName evidence="9">Forkhead box protein I2</fullName>
    </submittedName>
</protein>
<dbReference type="InterPro" id="IPR036390">
    <property type="entry name" value="WH_DNA-bd_sf"/>
</dbReference>
<keyword evidence="5 6" id="KW-0539">Nucleus</keyword>
<evidence type="ECO:0000259" key="8">
    <source>
        <dbReference type="PROSITE" id="PS50039"/>
    </source>
</evidence>
<dbReference type="Proteomes" id="UP001205998">
    <property type="component" value="Unassembled WGS sequence"/>
</dbReference>
<dbReference type="PROSITE" id="PS50039">
    <property type="entry name" value="FORK_HEAD_3"/>
    <property type="match status" value="1"/>
</dbReference>
<evidence type="ECO:0000256" key="2">
    <source>
        <dbReference type="ARBA" id="ARBA00023015"/>
    </source>
</evidence>
<feature type="non-terminal residue" evidence="9">
    <location>
        <position position="417"/>
    </location>
</feature>
<dbReference type="SUPFAM" id="SSF46785">
    <property type="entry name" value="Winged helix' DNA-binding domain"/>
    <property type="match status" value="1"/>
</dbReference>
<dbReference type="PRINTS" id="PR00053">
    <property type="entry name" value="FORKHEAD"/>
</dbReference>
<dbReference type="AlphaFoldDB" id="A0AAD5A0D5"/>
<dbReference type="GO" id="GO:0009653">
    <property type="term" value="P:anatomical structure morphogenesis"/>
    <property type="evidence" value="ECO:0007669"/>
    <property type="project" value="TreeGrafter"/>
</dbReference>
<dbReference type="InterPro" id="IPR036388">
    <property type="entry name" value="WH-like_DNA-bd_sf"/>
</dbReference>
<evidence type="ECO:0000256" key="4">
    <source>
        <dbReference type="ARBA" id="ARBA00023163"/>
    </source>
</evidence>
<dbReference type="EMBL" id="MU591762">
    <property type="protein sequence ID" value="KAI5607416.1"/>
    <property type="molecule type" value="Genomic_DNA"/>
</dbReference>
<evidence type="ECO:0000256" key="3">
    <source>
        <dbReference type="ARBA" id="ARBA00023125"/>
    </source>
</evidence>
<dbReference type="PROSITE" id="PS00657">
    <property type="entry name" value="FORK_HEAD_1"/>
    <property type="match status" value="1"/>
</dbReference>
<feature type="domain" description="Fork-head" evidence="8">
    <location>
        <begin position="192"/>
        <end position="286"/>
    </location>
</feature>
<reference evidence="9" key="1">
    <citation type="submission" date="2018-07" db="EMBL/GenBank/DDBJ databases">
        <title>Comparative genomics of catfishes provides insights into carnivory and benthic adaptation.</title>
        <authorList>
            <person name="Zhang Y."/>
            <person name="Wang D."/>
            <person name="Peng Z."/>
            <person name="Zheng S."/>
            <person name="Shao F."/>
            <person name="Tao W."/>
        </authorList>
    </citation>
    <scope>NUCLEOTIDE SEQUENCE</scope>
    <source>
        <strain evidence="9">Chongqing</strain>
    </source>
</reference>
<evidence type="ECO:0000256" key="1">
    <source>
        <dbReference type="ARBA" id="ARBA00004123"/>
    </source>
</evidence>
<dbReference type="GO" id="GO:0005634">
    <property type="term" value="C:nucleus"/>
    <property type="evidence" value="ECO:0007669"/>
    <property type="project" value="UniProtKB-SubCell"/>
</dbReference>
<name>A0AAD5A0D5_SILAS</name>
<evidence type="ECO:0000313" key="9">
    <source>
        <dbReference type="EMBL" id="KAI5607416.1"/>
    </source>
</evidence>
<dbReference type="GO" id="GO:0000981">
    <property type="term" value="F:DNA-binding transcription factor activity, RNA polymerase II-specific"/>
    <property type="evidence" value="ECO:0007669"/>
    <property type="project" value="TreeGrafter"/>
</dbReference>
<accession>A0AAD5A0D5</accession>
<sequence>PHSQIHLLTLPPNLLKYPSLKTPTESHSGTPSESRIHASNPARFMFLEGERIMSAFGQQPSPQQLSPVANPSAQDVLDMAAYCDNLSAYHHHHQQQQSAHHPSPRSSVHASAYGLAEYAAPGANPYLWLNGPGIGTGSSPYLSGGANGASNYMQTGYGASQRQFLAPPAGFHGTDLGWLTVPGQQDLFKMVRPPYSYSALIAMAIQNAQGKKLTLSQIYQYVSDNFPFYKKSKAGWQNSIRHNLSLNDCFKKVARDEDDPGKGNYWTLDPNCEKMFDNGNFRRKRKRRVDAVKSEDASALKLADTAGLAGVVQRSPSPSEPKSSPEPSPCFNTFVSTMNSVMAGSGDGLRARDTGALLADLTRGRDGVSPLSTYCTGDTAPPNDHAHMSHRLSYYSPGFGNHFSVNNLIYNREGTEV</sequence>
<dbReference type="Gene3D" id="1.10.10.10">
    <property type="entry name" value="Winged helix-like DNA-binding domain superfamily/Winged helix DNA-binding domain"/>
    <property type="match status" value="1"/>
</dbReference>
<keyword evidence="10" id="KW-1185">Reference proteome</keyword>
<keyword evidence="4" id="KW-0804">Transcription</keyword>
<dbReference type="SMART" id="SM00339">
    <property type="entry name" value="FH"/>
    <property type="match status" value="1"/>
</dbReference>
<keyword evidence="2" id="KW-0805">Transcription regulation</keyword>
<dbReference type="PROSITE" id="PS00658">
    <property type="entry name" value="FORK_HEAD_2"/>
    <property type="match status" value="1"/>
</dbReference>